<dbReference type="GO" id="GO:0005085">
    <property type="term" value="F:guanyl-nucleotide exchange factor activity"/>
    <property type="evidence" value="ECO:0007669"/>
    <property type="project" value="InterPro"/>
</dbReference>
<dbReference type="CDD" id="cd00160">
    <property type="entry name" value="RhoGEF"/>
    <property type="match status" value="1"/>
</dbReference>
<dbReference type="Pfam" id="PF00621">
    <property type="entry name" value="RhoGEF"/>
    <property type="match status" value="1"/>
</dbReference>
<feature type="compositionally biased region" description="Polar residues" evidence="1">
    <location>
        <begin position="346"/>
        <end position="382"/>
    </location>
</feature>
<dbReference type="SUPFAM" id="SSF48065">
    <property type="entry name" value="DBL homology domain (DH-domain)"/>
    <property type="match status" value="1"/>
</dbReference>
<feature type="region of interest" description="Disordered" evidence="1">
    <location>
        <begin position="433"/>
        <end position="454"/>
    </location>
</feature>
<dbReference type="EMBL" id="KZ819636">
    <property type="protein sequence ID" value="PWN90024.1"/>
    <property type="molecule type" value="Genomic_DNA"/>
</dbReference>
<dbReference type="PANTHER" id="PTHR12673:SF270">
    <property type="entry name" value="FYVE-TYPE DOMAIN-CONTAINING PROTEIN"/>
    <property type="match status" value="1"/>
</dbReference>
<accession>A0A316YMJ0</accession>
<feature type="domain" description="DH" evidence="2">
    <location>
        <begin position="992"/>
        <end position="1239"/>
    </location>
</feature>
<reference evidence="3 4" key="1">
    <citation type="journal article" date="2018" name="Mol. Biol. Evol.">
        <title>Broad Genomic Sampling Reveals a Smut Pathogenic Ancestry of the Fungal Clade Ustilaginomycotina.</title>
        <authorList>
            <person name="Kijpornyongpan T."/>
            <person name="Mondo S.J."/>
            <person name="Barry K."/>
            <person name="Sandor L."/>
            <person name="Lee J."/>
            <person name="Lipzen A."/>
            <person name="Pangilinan J."/>
            <person name="LaButti K."/>
            <person name="Hainaut M."/>
            <person name="Henrissat B."/>
            <person name="Grigoriev I.V."/>
            <person name="Spatafora J.W."/>
            <person name="Aime M.C."/>
        </authorList>
    </citation>
    <scope>NUCLEOTIDE SEQUENCE [LARGE SCALE GENOMIC DNA]</scope>
    <source>
        <strain evidence="3 4">MCA 4198</strain>
    </source>
</reference>
<feature type="region of interest" description="Disordered" evidence="1">
    <location>
        <begin position="925"/>
        <end position="962"/>
    </location>
</feature>
<feature type="compositionally biased region" description="Polar residues" evidence="1">
    <location>
        <begin position="97"/>
        <end position="112"/>
    </location>
</feature>
<dbReference type="RefSeq" id="XP_025377222.1">
    <property type="nucleotide sequence ID" value="XM_025524021.1"/>
</dbReference>
<dbReference type="Proteomes" id="UP000245768">
    <property type="component" value="Unassembled WGS sequence"/>
</dbReference>
<feature type="region of interest" description="Disordered" evidence="1">
    <location>
        <begin position="1"/>
        <end position="177"/>
    </location>
</feature>
<proteinExistence type="predicted"/>
<feature type="compositionally biased region" description="Polar residues" evidence="1">
    <location>
        <begin position="948"/>
        <end position="961"/>
    </location>
</feature>
<dbReference type="SMART" id="SM00325">
    <property type="entry name" value="RhoGEF"/>
    <property type="match status" value="1"/>
</dbReference>
<feature type="compositionally biased region" description="Polar residues" evidence="1">
    <location>
        <begin position="815"/>
        <end position="832"/>
    </location>
</feature>
<feature type="region of interest" description="Disordered" evidence="1">
    <location>
        <begin position="691"/>
        <end position="746"/>
    </location>
</feature>
<keyword evidence="4" id="KW-1185">Reference proteome</keyword>
<gene>
    <name evidence="3" type="ORF">FA10DRAFT_285735</name>
</gene>
<dbReference type="InterPro" id="IPR051092">
    <property type="entry name" value="FYVE_RhoGEF_PH"/>
</dbReference>
<dbReference type="InterPro" id="IPR001331">
    <property type="entry name" value="GDS_CDC24_CS"/>
</dbReference>
<feature type="region of interest" description="Disordered" evidence="1">
    <location>
        <begin position="192"/>
        <end position="416"/>
    </location>
</feature>
<feature type="compositionally biased region" description="Acidic residues" evidence="1">
    <location>
        <begin position="711"/>
        <end position="720"/>
    </location>
</feature>
<feature type="compositionally biased region" description="Polar residues" evidence="1">
    <location>
        <begin position="307"/>
        <end position="316"/>
    </location>
</feature>
<evidence type="ECO:0000256" key="1">
    <source>
        <dbReference type="SAM" id="MobiDB-lite"/>
    </source>
</evidence>
<dbReference type="InterPro" id="IPR000219">
    <property type="entry name" value="DH_dom"/>
</dbReference>
<dbReference type="Gene3D" id="1.20.900.10">
    <property type="entry name" value="Dbl homology (DH) domain"/>
    <property type="match status" value="1"/>
</dbReference>
<evidence type="ECO:0000313" key="3">
    <source>
        <dbReference type="EMBL" id="PWN90024.1"/>
    </source>
</evidence>
<evidence type="ECO:0000313" key="4">
    <source>
        <dbReference type="Proteomes" id="UP000245768"/>
    </source>
</evidence>
<feature type="region of interest" description="Disordered" evidence="1">
    <location>
        <begin position="475"/>
        <end position="495"/>
    </location>
</feature>
<feature type="compositionally biased region" description="Low complexity" evidence="1">
    <location>
        <begin position="803"/>
        <end position="814"/>
    </location>
</feature>
<protein>
    <recommendedName>
        <fullName evidence="2">DH domain-containing protein</fullName>
    </recommendedName>
</protein>
<feature type="compositionally biased region" description="Low complexity" evidence="1">
    <location>
        <begin position="197"/>
        <end position="206"/>
    </location>
</feature>
<dbReference type="InterPro" id="IPR035899">
    <property type="entry name" value="DBL_dom_sf"/>
</dbReference>
<sequence>MSAFDSVAGRGLDKELPAPPIDTVAPRVIIEGTSSSVLDECEDGETQPLPSTPRPRQHLETSPLTLQGHSPPEAYLTPIGGSYESPGGFDGRHQDFDSPSSPRILKPSTSSEGAKYGLGVTTSDLGTGMRGLSLRDLPDPATFELPESSDPSFCVGPIPPPGHSSSSSSSTPTCSDVSSARFSISTRASIWTEKSHSSAATSPSTSGILKADSPLGTDPREYFNGSEPFRSGHFPLPNAVAKTAADAAPRSMEHRAISAGSLPPSETATLSGPFAHHRAPSWTRQTGHGGLTPIRTNSQHRHVPQQAVDSSSSPILPSQLGPFAVPDRIASRARTHSDGSKGRPGSSRSTKSSLTNGGADSNDSHQYTRGSNHSSVDSQPGSPGSAIGPRTSSLKRSSAKGSLVSPPAPPPPLPALHLRQLSHDKIDATIRPAHLRHAASDSDSSTTSSMRNRRRAAVPDSFFCSANSYGLPALGSNSPEGYQSRGDGSDLPSQDSGLAVRAVEEGYEQIVNGQGRRAKEVEGLIGPKTTHLLLSGCSGVDNGFLHRVLSHTGESLLVLDVSACGITSLPPCLTLCQALEELNVSHNTLVGHNPLSLCGDVQTLRVLLADSCGLRGLPRTFANLERLQVLSIRNNFLTHVPSWVHRLALLEILLLQDNTFHRTWREITTLLVDSPLSSCFTSSDESWMKERSLSATTTVSSGTDTSLPKEDELEELDEEVGQPTSAPARSEAGRPAHAFRPLMRRMRSNNDIQRALDEPAALDEPDSSKQSPDFDSDGPRSFTQLDNEKGWGLFKRKLRKKASTSSLNSNASSLHQSKSRSNSILHLSQTSTDRLDILPPSADLKSSHARGADSTPTGAPPLSPFGDGNYVATPIELCPFKTYLQLSLPWNEAAPGAYHERRRHLSALRSLMAYLRDLDDLTPPSPRHMRTFDTSVSPGWRSGPASPISHSTTPDTLRTKQSTSYFSRSTSASSIAHQIEGERQPIKDDSVRRLKILHEIVVTEQTYLRGLCELVDIYVKPSKLVEVNSGVPWIPQSEHRKVFGDIEGIMQFHKGAFLPLLEAAIAPLRSDEVEFGNNAELTANVAEEMANVFLRHHAFFRMYSSYVNNVDASQRRIQTWMAVPSSQTHSSNNSASSKLRPSTSGGVASAREQGQQDGFLAPKERKRIRAFMQRARKDRRHSQLSLEAYLLLPVQRIPRYRLLLEDLARSTPEERLRDPASVKSALEAISTVASSMNESKRQSEKDRRLLAWQTRIRPLRGGSLNSNGRGGNDYAWPSPLVQPHRRLIMDGQVVLKRVVERTAAFHAPSESIWTEEEEEDALASIGESFSLGDELQDRSDNWRMVQQQPRRMVQVDRLEQTVQQRPLTLIVCNDICVAVVVSSDASGPVDLYAIWRLRESPSSDGMPPVTIVGQSVLRIIDTKRILYCQAASVEEAETLRDALLQQVAHQQVQD</sequence>
<feature type="region of interest" description="Disordered" evidence="1">
    <location>
        <begin position="1123"/>
        <end position="1161"/>
    </location>
</feature>
<feature type="compositionally biased region" description="Low complexity" evidence="1">
    <location>
        <begin position="1125"/>
        <end position="1142"/>
    </location>
</feature>
<feature type="compositionally biased region" description="Polar residues" evidence="1">
    <location>
        <begin position="693"/>
        <end position="706"/>
    </location>
</feature>
<name>A0A316YMJ0_9BASI</name>
<dbReference type="GeneID" id="37045937"/>
<feature type="region of interest" description="Disordered" evidence="1">
    <location>
        <begin position="759"/>
        <end position="787"/>
    </location>
</feature>
<feature type="compositionally biased region" description="Low complexity" evidence="1">
    <location>
        <begin position="163"/>
        <end position="177"/>
    </location>
</feature>
<dbReference type="Gene3D" id="3.80.10.10">
    <property type="entry name" value="Ribonuclease Inhibitor"/>
    <property type="match status" value="1"/>
</dbReference>
<dbReference type="PROSITE" id="PS50010">
    <property type="entry name" value="DH_2"/>
    <property type="match status" value="1"/>
</dbReference>
<feature type="region of interest" description="Disordered" evidence="1">
    <location>
        <begin position="802"/>
        <end position="865"/>
    </location>
</feature>
<dbReference type="GO" id="GO:0005737">
    <property type="term" value="C:cytoplasm"/>
    <property type="evidence" value="ECO:0007669"/>
    <property type="project" value="TreeGrafter"/>
</dbReference>
<dbReference type="STRING" id="215250.A0A316YMJ0"/>
<dbReference type="InterPro" id="IPR032675">
    <property type="entry name" value="LRR_dom_sf"/>
</dbReference>
<dbReference type="PANTHER" id="PTHR12673">
    <property type="entry name" value="FACIOGENITAL DYSPLASIA PROTEIN"/>
    <property type="match status" value="1"/>
</dbReference>
<dbReference type="OrthoDB" id="660555at2759"/>
<organism evidence="3 4">
    <name type="scientific">Acaromyces ingoldii</name>
    <dbReference type="NCBI Taxonomy" id="215250"/>
    <lineage>
        <taxon>Eukaryota</taxon>
        <taxon>Fungi</taxon>
        <taxon>Dikarya</taxon>
        <taxon>Basidiomycota</taxon>
        <taxon>Ustilaginomycotina</taxon>
        <taxon>Exobasidiomycetes</taxon>
        <taxon>Exobasidiales</taxon>
        <taxon>Cryptobasidiaceae</taxon>
        <taxon>Acaromyces</taxon>
    </lineage>
</organism>
<dbReference type="GO" id="GO:0035556">
    <property type="term" value="P:intracellular signal transduction"/>
    <property type="evidence" value="ECO:0007669"/>
    <property type="project" value="InterPro"/>
</dbReference>
<evidence type="ECO:0000259" key="2">
    <source>
        <dbReference type="PROSITE" id="PS50010"/>
    </source>
</evidence>
<dbReference type="InParanoid" id="A0A316YMJ0"/>
<feature type="compositionally biased region" description="Polar residues" evidence="1">
    <location>
        <begin position="390"/>
        <end position="400"/>
    </location>
</feature>
<dbReference type="SUPFAM" id="SSF52058">
    <property type="entry name" value="L domain-like"/>
    <property type="match status" value="1"/>
</dbReference>
<dbReference type="PROSITE" id="PS00741">
    <property type="entry name" value="DH_1"/>
    <property type="match status" value="1"/>
</dbReference>